<dbReference type="KEGG" id="ecc:c0746"/>
<accession>A0A0H2V583</accession>
<dbReference type="EMBL" id="AE014075">
    <property type="protein sequence ID" value="AAN79219.1"/>
    <property type="molecule type" value="Genomic_DNA"/>
</dbReference>
<organism evidence="2 3">
    <name type="scientific">Escherichia coli O6:H1 (strain CFT073 / ATCC 700928 / UPEC)</name>
    <dbReference type="NCBI Taxonomy" id="199310"/>
    <lineage>
        <taxon>Bacteria</taxon>
        <taxon>Pseudomonadati</taxon>
        <taxon>Pseudomonadota</taxon>
        <taxon>Gammaproteobacteria</taxon>
        <taxon>Enterobacterales</taxon>
        <taxon>Enterobacteriaceae</taxon>
        <taxon>Escherichia</taxon>
    </lineage>
</organism>
<reference evidence="2 3" key="1">
    <citation type="journal article" date="2002" name="Proc. Natl. Acad. Sci. U.S.A.">
        <title>Extensive mosaic structure revealed by the complete genome sequence of uropathogenic Escherichia coli.</title>
        <authorList>
            <person name="Welch R.A."/>
            <person name="Burland V."/>
            <person name="Plunkett G.III."/>
            <person name="Redford P."/>
            <person name="Roesch P."/>
            <person name="Rasko D."/>
            <person name="Buckles E.L."/>
            <person name="Liou S.R."/>
            <person name="Boutin A."/>
            <person name="Hackett J."/>
            <person name="Stroud D."/>
            <person name="Mayhew G.F."/>
            <person name="Rose D.J."/>
            <person name="Zhou S."/>
            <person name="Schwartz D.C."/>
            <person name="Perna N.T."/>
            <person name="Mobley H.L."/>
            <person name="Donnenberg M.S."/>
            <person name="Blattner F.R."/>
        </authorList>
    </citation>
    <scope>NUCLEOTIDE SEQUENCE [LARGE SCALE GENOMIC DNA]</scope>
    <source>
        <strain evidence="3">CFT073 / ATCC 700928 / UPEC</strain>
    </source>
</reference>
<evidence type="ECO:0000313" key="2">
    <source>
        <dbReference type="EMBL" id="AAN79219.1"/>
    </source>
</evidence>
<feature type="compositionally biased region" description="Basic and acidic residues" evidence="1">
    <location>
        <begin position="1"/>
        <end position="15"/>
    </location>
</feature>
<name>A0A0H2V583_ECOL6</name>
<feature type="region of interest" description="Disordered" evidence="1">
    <location>
        <begin position="1"/>
        <end position="47"/>
    </location>
</feature>
<sequence>MPPEAEHSPAYKEIIHATGKRRKHCDKDGDKERKNKAHRNGGPENYG</sequence>
<gene>
    <name evidence="2" type="ordered locus">c0746</name>
</gene>
<dbReference type="AlphaFoldDB" id="A0A0H2V583"/>
<keyword evidence="3" id="KW-1185">Reference proteome</keyword>
<proteinExistence type="predicted"/>
<dbReference type="HOGENOM" id="CLU_3167934_0_0_6"/>
<protein>
    <submittedName>
        <fullName evidence="2">Uncharacterized protein</fullName>
    </submittedName>
</protein>
<dbReference type="Proteomes" id="UP000001410">
    <property type="component" value="Chromosome"/>
</dbReference>
<evidence type="ECO:0000256" key="1">
    <source>
        <dbReference type="SAM" id="MobiDB-lite"/>
    </source>
</evidence>
<evidence type="ECO:0000313" key="3">
    <source>
        <dbReference type="Proteomes" id="UP000001410"/>
    </source>
</evidence>